<sequence length="97" mass="10403">MCVVIPRRSHHALALRVSYRNKVGVCIDTAISASLSRPLSIQPLPRKGHSLAAKTNRLVAISIGLCARVDTMTGGRYFGIDVPANSVNKASSDGNRF</sequence>
<protein>
    <submittedName>
        <fullName evidence="1">Uncharacterized protein</fullName>
    </submittedName>
</protein>
<dbReference type="Proteomes" id="UP000735302">
    <property type="component" value="Unassembled WGS sequence"/>
</dbReference>
<gene>
    <name evidence="1" type="ORF">PoB_002225400</name>
</gene>
<comment type="caution">
    <text evidence="1">The sequence shown here is derived from an EMBL/GenBank/DDBJ whole genome shotgun (WGS) entry which is preliminary data.</text>
</comment>
<keyword evidence="2" id="KW-1185">Reference proteome</keyword>
<dbReference type="EMBL" id="BLXT01002529">
    <property type="protein sequence ID" value="GFN95748.1"/>
    <property type="molecule type" value="Genomic_DNA"/>
</dbReference>
<accession>A0AAV3ZMY8</accession>
<organism evidence="1 2">
    <name type="scientific">Plakobranchus ocellatus</name>
    <dbReference type="NCBI Taxonomy" id="259542"/>
    <lineage>
        <taxon>Eukaryota</taxon>
        <taxon>Metazoa</taxon>
        <taxon>Spiralia</taxon>
        <taxon>Lophotrochozoa</taxon>
        <taxon>Mollusca</taxon>
        <taxon>Gastropoda</taxon>
        <taxon>Heterobranchia</taxon>
        <taxon>Euthyneura</taxon>
        <taxon>Panpulmonata</taxon>
        <taxon>Sacoglossa</taxon>
        <taxon>Placobranchoidea</taxon>
        <taxon>Plakobranchidae</taxon>
        <taxon>Plakobranchus</taxon>
    </lineage>
</organism>
<proteinExistence type="predicted"/>
<evidence type="ECO:0000313" key="2">
    <source>
        <dbReference type="Proteomes" id="UP000735302"/>
    </source>
</evidence>
<evidence type="ECO:0000313" key="1">
    <source>
        <dbReference type="EMBL" id="GFN95748.1"/>
    </source>
</evidence>
<dbReference type="AlphaFoldDB" id="A0AAV3ZMY8"/>
<name>A0AAV3ZMY8_9GAST</name>
<reference evidence="1 2" key="1">
    <citation type="journal article" date="2021" name="Elife">
        <title>Chloroplast acquisition without the gene transfer in kleptoplastic sea slugs, Plakobranchus ocellatus.</title>
        <authorList>
            <person name="Maeda T."/>
            <person name="Takahashi S."/>
            <person name="Yoshida T."/>
            <person name="Shimamura S."/>
            <person name="Takaki Y."/>
            <person name="Nagai Y."/>
            <person name="Toyoda A."/>
            <person name="Suzuki Y."/>
            <person name="Arimoto A."/>
            <person name="Ishii H."/>
            <person name="Satoh N."/>
            <person name="Nishiyama T."/>
            <person name="Hasebe M."/>
            <person name="Maruyama T."/>
            <person name="Minagawa J."/>
            <person name="Obokata J."/>
            <person name="Shigenobu S."/>
        </authorList>
    </citation>
    <scope>NUCLEOTIDE SEQUENCE [LARGE SCALE GENOMIC DNA]</scope>
</reference>